<dbReference type="Gene3D" id="2.40.50.140">
    <property type="entry name" value="Nucleic acid-binding proteins"/>
    <property type="match status" value="1"/>
</dbReference>
<dbReference type="NCBIfam" id="TIGR00621">
    <property type="entry name" value="ssb"/>
    <property type="match status" value="1"/>
</dbReference>
<evidence type="ECO:0000256" key="1">
    <source>
        <dbReference type="ARBA" id="ARBA00023125"/>
    </source>
</evidence>
<dbReference type="HAMAP" id="MF_00984">
    <property type="entry name" value="SSB"/>
    <property type="match status" value="1"/>
</dbReference>
<dbReference type="Proteomes" id="UP000736328">
    <property type="component" value="Unassembled WGS sequence"/>
</dbReference>
<comment type="caution">
    <text evidence="2">Lacks conserved residue(s) required for the propagation of feature annotation.</text>
</comment>
<comment type="subunit">
    <text evidence="2">Homotetramer.</text>
</comment>
<evidence type="ECO:0000313" key="4">
    <source>
        <dbReference type="EMBL" id="MBI4726854.1"/>
    </source>
</evidence>
<name>A0A933IAT8_UNCT6</name>
<dbReference type="InterPro" id="IPR000424">
    <property type="entry name" value="Primosome_PriB/ssb"/>
</dbReference>
<dbReference type="PANTHER" id="PTHR10302">
    <property type="entry name" value="SINGLE-STRANDED DNA-BINDING PROTEIN"/>
    <property type="match status" value="1"/>
</dbReference>
<dbReference type="PANTHER" id="PTHR10302:SF27">
    <property type="entry name" value="SINGLE-STRANDED DNA-BINDING PROTEIN"/>
    <property type="match status" value="1"/>
</dbReference>
<keyword evidence="1 2" id="KW-0238">DNA-binding</keyword>
<accession>A0A933IAT8</accession>
<dbReference type="PROSITE" id="PS50935">
    <property type="entry name" value="SSB"/>
    <property type="match status" value="1"/>
</dbReference>
<sequence>MTELKIPNLNRVLMAGRLTRDPELRFTPNGTAVCNFSLALNRRFKDQAGNWQDEPTFVNVVAWQSAAENIGKHLHKGSPVLVEGRLESRSWETETGQKRNSLEVRADNVRFLERFESTASAPTSEEPSESPDI</sequence>
<organism evidence="4 5">
    <name type="scientific">candidate division TA06 bacterium</name>
    <dbReference type="NCBI Taxonomy" id="2250710"/>
    <lineage>
        <taxon>Bacteria</taxon>
        <taxon>Bacteria division TA06</taxon>
    </lineage>
</organism>
<dbReference type="GO" id="GO:0009295">
    <property type="term" value="C:nucleoid"/>
    <property type="evidence" value="ECO:0007669"/>
    <property type="project" value="TreeGrafter"/>
</dbReference>
<reference evidence="4" key="1">
    <citation type="submission" date="2020-07" db="EMBL/GenBank/DDBJ databases">
        <title>Huge and variable diversity of episymbiotic CPR bacteria and DPANN archaea in groundwater ecosystems.</title>
        <authorList>
            <person name="He C.Y."/>
            <person name="Keren R."/>
            <person name="Whittaker M."/>
            <person name="Farag I.F."/>
            <person name="Doudna J."/>
            <person name="Cate J.H.D."/>
            <person name="Banfield J.F."/>
        </authorList>
    </citation>
    <scope>NUCLEOTIDE SEQUENCE</scope>
    <source>
        <strain evidence="4">NC_groundwater_1520_Pr4_B-0.1um_53_5</strain>
    </source>
</reference>
<dbReference type="PIRSF" id="PIRSF002070">
    <property type="entry name" value="SSB"/>
    <property type="match status" value="1"/>
</dbReference>
<gene>
    <name evidence="4" type="ORF">HY768_06475</name>
</gene>
<comment type="caution">
    <text evidence="4">The sequence shown here is derived from an EMBL/GenBank/DDBJ whole genome shotgun (WGS) entry which is preliminary data.</text>
</comment>
<evidence type="ECO:0000313" key="5">
    <source>
        <dbReference type="Proteomes" id="UP000736328"/>
    </source>
</evidence>
<dbReference type="GO" id="GO:0006260">
    <property type="term" value="P:DNA replication"/>
    <property type="evidence" value="ECO:0007669"/>
    <property type="project" value="InterPro"/>
</dbReference>
<protein>
    <recommendedName>
        <fullName evidence="2 3">Single-stranded DNA-binding protein</fullName>
        <shortName evidence="2">SSB</shortName>
    </recommendedName>
</protein>
<proteinExistence type="inferred from homology"/>
<dbReference type="AlphaFoldDB" id="A0A933IAT8"/>
<evidence type="ECO:0000256" key="3">
    <source>
        <dbReference type="PIRNR" id="PIRNR002070"/>
    </source>
</evidence>
<dbReference type="EMBL" id="JACQXR010000085">
    <property type="protein sequence ID" value="MBI4726854.1"/>
    <property type="molecule type" value="Genomic_DNA"/>
</dbReference>
<dbReference type="GO" id="GO:0003697">
    <property type="term" value="F:single-stranded DNA binding"/>
    <property type="evidence" value="ECO:0007669"/>
    <property type="project" value="UniProtKB-UniRule"/>
</dbReference>
<dbReference type="SUPFAM" id="SSF50249">
    <property type="entry name" value="Nucleic acid-binding proteins"/>
    <property type="match status" value="1"/>
</dbReference>
<dbReference type="InterPro" id="IPR012340">
    <property type="entry name" value="NA-bd_OB-fold"/>
</dbReference>
<dbReference type="InterPro" id="IPR011344">
    <property type="entry name" value="ssDNA-bd"/>
</dbReference>
<evidence type="ECO:0000256" key="2">
    <source>
        <dbReference type="HAMAP-Rule" id="MF_00984"/>
    </source>
</evidence>
<dbReference type="CDD" id="cd04496">
    <property type="entry name" value="SSB_OBF"/>
    <property type="match status" value="1"/>
</dbReference>
<dbReference type="Pfam" id="PF00436">
    <property type="entry name" value="SSB"/>
    <property type="match status" value="1"/>
</dbReference>